<feature type="region of interest" description="Disordered" evidence="6">
    <location>
        <begin position="404"/>
        <end position="425"/>
    </location>
</feature>
<feature type="binding site" evidence="4">
    <location>
        <begin position="79"/>
        <end position="86"/>
    </location>
    <ligand>
        <name>ATP</name>
        <dbReference type="ChEBI" id="CHEBI:30616"/>
    </ligand>
</feature>
<dbReference type="Proteomes" id="UP000030655">
    <property type="component" value="Unassembled WGS sequence"/>
</dbReference>
<dbReference type="PROSITE" id="PS50067">
    <property type="entry name" value="KINESIN_MOTOR_2"/>
    <property type="match status" value="1"/>
</dbReference>
<reference evidence="9" key="1">
    <citation type="submission" date="2013-02" db="EMBL/GenBank/DDBJ databases">
        <authorList>
            <consortium name="The Broad Institute Genome Sequencing Platform"/>
            <person name="Cuomo C."/>
            <person name="Becnel J."/>
            <person name="Sanscrainte N."/>
            <person name="Walker B."/>
            <person name="Young S.K."/>
            <person name="Zeng Q."/>
            <person name="Gargeya S."/>
            <person name="Fitzgerald M."/>
            <person name="Haas B."/>
            <person name="Abouelleil A."/>
            <person name="Alvarado L."/>
            <person name="Arachchi H.M."/>
            <person name="Berlin A.M."/>
            <person name="Chapman S.B."/>
            <person name="Dewar J."/>
            <person name="Goldberg J."/>
            <person name="Griggs A."/>
            <person name="Gujja S."/>
            <person name="Hansen M."/>
            <person name="Howarth C."/>
            <person name="Imamovic A."/>
            <person name="Larimer J."/>
            <person name="McCowan C."/>
            <person name="Murphy C."/>
            <person name="Neiman D."/>
            <person name="Pearson M."/>
            <person name="Priest M."/>
            <person name="Roberts A."/>
            <person name="Saif S."/>
            <person name="Shea T."/>
            <person name="Sisk P."/>
            <person name="Sykes S."/>
            <person name="Wortman J."/>
            <person name="Nusbaum C."/>
            <person name="Birren B."/>
        </authorList>
    </citation>
    <scope>NUCLEOTIDE SEQUENCE [LARGE SCALE GENOMIC DNA]</scope>
    <source>
        <strain evidence="9">PRA339</strain>
    </source>
</reference>
<evidence type="ECO:0000256" key="3">
    <source>
        <dbReference type="ARBA" id="ARBA00023175"/>
    </source>
</evidence>
<evidence type="ECO:0000259" key="7">
    <source>
        <dbReference type="PROSITE" id="PS50067"/>
    </source>
</evidence>
<dbReference type="GO" id="GO:0005524">
    <property type="term" value="F:ATP binding"/>
    <property type="evidence" value="ECO:0007669"/>
    <property type="project" value="UniProtKB-UniRule"/>
</dbReference>
<reference evidence="8 9" key="2">
    <citation type="submission" date="2014-03" db="EMBL/GenBank/DDBJ databases">
        <title>The Genome Sequence of Anncaliia algerae insect isolate PRA339.</title>
        <authorList>
            <consortium name="The Broad Institute Genome Sequencing Platform"/>
            <consortium name="The Broad Institute Genome Sequencing Center for Infectious Disease"/>
            <person name="Cuomo C."/>
            <person name="Becnel J."/>
            <person name="Sanscrainte N."/>
            <person name="Walker B."/>
            <person name="Young S.K."/>
            <person name="Zeng Q."/>
            <person name="Gargeya S."/>
            <person name="Fitzgerald M."/>
            <person name="Haas B."/>
            <person name="Abouelleil A."/>
            <person name="Alvarado L."/>
            <person name="Arachchi H.M."/>
            <person name="Berlin A.M."/>
            <person name="Chapman S.B."/>
            <person name="Dewar J."/>
            <person name="Goldberg J."/>
            <person name="Griggs A."/>
            <person name="Gujja S."/>
            <person name="Hansen M."/>
            <person name="Howarth C."/>
            <person name="Imamovic A."/>
            <person name="Larimer J."/>
            <person name="McCowan C."/>
            <person name="Murphy C."/>
            <person name="Neiman D."/>
            <person name="Pearson M."/>
            <person name="Priest M."/>
            <person name="Roberts A."/>
            <person name="Saif S."/>
            <person name="Shea T."/>
            <person name="Sisk P."/>
            <person name="Sykes S."/>
            <person name="Wortman J."/>
            <person name="Nusbaum C."/>
            <person name="Birren B."/>
        </authorList>
    </citation>
    <scope>NUCLEOTIDE SEQUENCE [LARGE SCALE GENOMIC DNA]</scope>
    <source>
        <strain evidence="8 9">PRA339</strain>
    </source>
</reference>
<keyword evidence="3 4" id="KW-0505">Motor protein</keyword>
<evidence type="ECO:0000256" key="6">
    <source>
        <dbReference type="SAM" id="MobiDB-lite"/>
    </source>
</evidence>
<accession>A0A059F4D7</accession>
<keyword evidence="9" id="KW-1185">Reference proteome</keyword>
<feature type="coiled-coil region" evidence="5">
    <location>
        <begin position="486"/>
        <end position="535"/>
    </location>
</feature>
<dbReference type="PRINTS" id="PR00380">
    <property type="entry name" value="KINESINHEAVY"/>
</dbReference>
<dbReference type="PANTHER" id="PTHR47968:SF36">
    <property type="entry name" value="KINESIN HEAVY CHAIN ISOFORM X1"/>
    <property type="match status" value="1"/>
</dbReference>
<dbReference type="SMART" id="SM00129">
    <property type="entry name" value="KISc"/>
    <property type="match status" value="1"/>
</dbReference>
<keyword evidence="2 5" id="KW-0175">Coiled coil</keyword>
<protein>
    <recommendedName>
        <fullName evidence="7">Kinesin motor domain-containing protein</fullName>
    </recommendedName>
</protein>
<evidence type="ECO:0000256" key="2">
    <source>
        <dbReference type="ARBA" id="ARBA00023054"/>
    </source>
</evidence>
<dbReference type="GO" id="GO:0003777">
    <property type="term" value="F:microtubule motor activity"/>
    <property type="evidence" value="ECO:0007669"/>
    <property type="project" value="InterPro"/>
</dbReference>
<organism evidence="8 9">
    <name type="scientific">Anncaliia algerae PRA339</name>
    <dbReference type="NCBI Taxonomy" id="1288291"/>
    <lineage>
        <taxon>Eukaryota</taxon>
        <taxon>Fungi</taxon>
        <taxon>Fungi incertae sedis</taxon>
        <taxon>Microsporidia</taxon>
        <taxon>Tubulinosematoidea</taxon>
        <taxon>Tubulinosematidae</taxon>
        <taxon>Anncaliia</taxon>
    </lineage>
</organism>
<dbReference type="InterPro" id="IPR036961">
    <property type="entry name" value="Kinesin_motor_dom_sf"/>
</dbReference>
<name>A0A059F4D7_9MICR</name>
<dbReference type="Gene3D" id="3.40.850.10">
    <property type="entry name" value="Kinesin motor domain"/>
    <property type="match status" value="1"/>
</dbReference>
<dbReference type="VEuPathDB" id="MicrosporidiaDB:H312_00398"/>
<keyword evidence="1" id="KW-0493">Microtubule</keyword>
<dbReference type="InterPro" id="IPR027417">
    <property type="entry name" value="P-loop_NTPase"/>
</dbReference>
<proteinExistence type="inferred from homology"/>
<dbReference type="GO" id="GO:0008017">
    <property type="term" value="F:microtubule binding"/>
    <property type="evidence" value="ECO:0007669"/>
    <property type="project" value="InterPro"/>
</dbReference>
<evidence type="ECO:0000256" key="4">
    <source>
        <dbReference type="PROSITE-ProRule" id="PRU00283"/>
    </source>
</evidence>
<dbReference type="GO" id="GO:0005874">
    <property type="term" value="C:microtubule"/>
    <property type="evidence" value="ECO:0007669"/>
    <property type="project" value="UniProtKB-KW"/>
</dbReference>
<evidence type="ECO:0000313" key="8">
    <source>
        <dbReference type="EMBL" id="KCZ82123.1"/>
    </source>
</evidence>
<dbReference type="Pfam" id="PF00225">
    <property type="entry name" value="Kinesin"/>
    <property type="match status" value="1"/>
</dbReference>
<dbReference type="AlphaFoldDB" id="A0A059F4D7"/>
<dbReference type="InterPro" id="IPR027640">
    <property type="entry name" value="Kinesin-like_fam"/>
</dbReference>
<evidence type="ECO:0000256" key="1">
    <source>
        <dbReference type="ARBA" id="ARBA00022701"/>
    </source>
</evidence>
<keyword evidence="4" id="KW-0547">Nucleotide-binding</keyword>
<dbReference type="GO" id="GO:0007018">
    <property type="term" value="P:microtubule-based movement"/>
    <property type="evidence" value="ECO:0007669"/>
    <property type="project" value="InterPro"/>
</dbReference>
<evidence type="ECO:0000256" key="5">
    <source>
        <dbReference type="SAM" id="Coils"/>
    </source>
</evidence>
<dbReference type="PANTHER" id="PTHR47968">
    <property type="entry name" value="CENTROMERE PROTEIN E"/>
    <property type="match status" value="1"/>
</dbReference>
<feature type="domain" description="Kinesin motor" evidence="7">
    <location>
        <begin position="4"/>
        <end position="296"/>
    </location>
</feature>
<comment type="similarity">
    <text evidence="4">Belongs to the TRAFAC class myosin-kinesin ATPase superfamily. Kinesin family.</text>
</comment>
<evidence type="ECO:0000313" key="9">
    <source>
        <dbReference type="Proteomes" id="UP000030655"/>
    </source>
</evidence>
<dbReference type="HOGENOM" id="CLU_001485_2_1_1"/>
<dbReference type="OrthoDB" id="3176171at2759"/>
<gene>
    <name evidence="8" type="ORF">H312_00398</name>
</gene>
<dbReference type="STRING" id="1288291.A0A059F4D7"/>
<keyword evidence="4" id="KW-0067">ATP-binding</keyword>
<dbReference type="SUPFAM" id="SSF52540">
    <property type="entry name" value="P-loop containing nucleoside triphosphate hydrolases"/>
    <property type="match status" value="1"/>
</dbReference>
<dbReference type="InterPro" id="IPR001752">
    <property type="entry name" value="Kinesin_motor_dom"/>
</dbReference>
<sequence length="553" mass="64511">MAERAIILLRVKDTNIEDKGTWRIKDNLLFHISNNKSVSYNCFDHVFNRISNEELFKKYLYQPVKDTFTSTNLTIFAYGQTGSGKTHSMFGNHKERGIIFYTVQLILSEIDEVSISFIEIYNEKIYDLIDPMNRVNLYNIGNDPKLTGNSIVKIRNIKYIPELLNRCDLNRKISSTEYNSRSSRSHTFFKIMFRKENKDICVNLIDLAGSEKASSDLERRKEGSFINKSLLALGTVINNLSKKEYTTFRESKLTRLLQPSMEGNSNLIALCLINPNEGCSDESISTLNFASRVGKIRFTSKVEEIPEENKEMQILCDMCSKILTKSADTYKLVKTDNQPNIKNDQITSDRFAMPKNQLNELHLKQNFAIKEKEDGFNNMKKQRITEDLSVYKYERNYDTNLIVEKEKKEEDKSQESESKNVSEKEASLEIAPSSFFLPNKLSTTNNNSKILELNPSREEPVDVFNIYVTDDSRSNYYKDVISLNKKEKIEEKVEYLEKKVNLYQERVEELEKVVYDMLINDIDNNQKDVINLERKMFYCKNKILDNQYEDFFN</sequence>
<dbReference type="EMBL" id="KK365132">
    <property type="protein sequence ID" value="KCZ82123.1"/>
    <property type="molecule type" value="Genomic_DNA"/>
</dbReference>